<evidence type="ECO:0000313" key="2">
    <source>
        <dbReference type="Proteomes" id="UP000184263"/>
    </source>
</evidence>
<dbReference type="RefSeq" id="WP_178139533.1">
    <property type="nucleotide sequence ID" value="NZ_FRBC01000029.1"/>
</dbReference>
<proteinExistence type="predicted"/>
<accession>A0A1M6WXW9</accession>
<dbReference type="Proteomes" id="UP000184263">
    <property type="component" value="Unassembled WGS sequence"/>
</dbReference>
<sequence>MILVGFQQESEGLMSYMTDKNIGALRDMDTTSIVLPYGSDGASLPEQKQEMY</sequence>
<dbReference type="AlphaFoldDB" id="A0A1M6WXW9"/>
<organism evidence="1 2">
    <name type="scientific">Selenomonas ruminantium</name>
    <dbReference type="NCBI Taxonomy" id="971"/>
    <lineage>
        <taxon>Bacteria</taxon>
        <taxon>Bacillati</taxon>
        <taxon>Bacillota</taxon>
        <taxon>Negativicutes</taxon>
        <taxon>Selenomonadales</taxon>
        <taxon>Selenomonadaceae</taxon>
        <taxon>Selenomonas</taxon>
    </lineage>
</organism>
<dbReference type="EMBL" id="FRBC01000029">
    <property type="protein sequence ID" value="SHK98524.1"/>
    <property type="molecule type" value="Genomic_DNA"/>
</dbReference>
<name>A0A1M6WXW9_SELRU</name>
<evidence type="ECO:0000313" key="1">
    <source>
        <dbReference type="EMBL" id="SHK98524.1"/>
    </source>
</evidence>
<reference evidence="1 2" key="1">
    <citation type="submission" date="2016-11" db="EMBL/GenBank/DDBJ databases">
        <authorList>
            <person name="Jaros S."/>
            <person name="Januszkiewicz K."/>
            <person name="Wedrychowicz H."/>
        </authorList>
    </citation>
    <scope>NUCLEOTIDE SEQUENCE [LARGE SCALE GENOMIC DNA]</scope>
    <source>
        <strain evidence="1 2">HD4</strain>
    </source>
</reference>
<gene>
    <name evidence="1" type="ORF">SAMN05216582_1296</name>
</gene>
<protein>
    <submittedName>
        <fullName evidence="1">Uncharacterized protein</fullName>
    </submittedName>
</protein>